<dbReference type="EMBL" id="PDKZ01000002">
    <property type="protein sequence ID" value="PHH39764.1"/>
    <property type="molecule type" value="Genomic_DNA"/>
</dbReference>
<dbReference type="InterPro" id="IPR019289">
    <property type="entry name" value="Phage_tail_E/E"/>
</dbReference>
<name>A0A2C5W7U8_PSEPU</name>
<accession>A0A2C5W7U8</accession>
<proteinExistence type="predicted"/>
<dbReference type="AlphaFoldDB" id="A0A2C5W7U8"/>
<dbReference type="Pfam" id="PF10109">
    <property type="entry name" value="Phage_TAC_7"/>
    <property type="match status" value="1"/>
</dbReference>
<gene>
    <name evidence="1" type="ORF">CRX57_06135</name>
</gene>
<organism evidence="1 2">
    <name type="scientific">Pseudomonas putida</name>
    <name type="common">Arthrobacter siderocapsulatus</name>
    <dbReference type="NCBI Taxonomy" id="303"/>
    <lineage>
        <taxon>Bacteria</taxon>
        <taxon>Pseudomonadati</taxon>
        <taxon>Pseudomonadota</taxon>
        <taxon>Gammaproteobacteria</taxon>
        <taxon>Pseudomonadales</taxon>
        <taxon>Pseudomonadaceae</taxon>
        <taxon>Pseudomonas</taxon>
    </lineage>
</organism>
<protein>
    <submittedName>
        <fullName evidence="1">Phage tail assembly protein</fullName>
    </submittedName>
</protein>
<dbReference type="Proteomes" id="UP000222460">
    <property type="component" value="Unassembled WGS sequence"/>
</dbReference>
<comment type="caution">
    <text evidence="1">The sequence shown here is derived from an EMBL/GenBank/DDBJ whole genome shotgun (WGS) entry which is preliminary data.</text>
</comment>
<evidence type="ECO:0000313" key="2">
    <source>
        <dbReference type="Proteomes" id="UP000222460"/>
    </source>
</evidence>
<dbReference type="RefSeq" id="WP_083366713.1">
    <property type="nucleotide sequence ID" value="NZ_PDKZ01000002.1"/>
</dbReference>
<reference evidence="2" key="1">
    <citation type="submission" date="2017-10" db="EMBL/GenBank/DDBJ databases">
        <title>FDA dAtabase for Regulatory Grade micrObial Sequences (FDA-ARGOS): Supporting development and validation of Infectious Disease Dx tests.</title>
        <authorList>
            <person name="Goldberg B."/>
            <person name="Campos J."/>
            <person name="Tallon L."/>
            <person name="Sadzewicz L."/>
            <person name="Ott S."/>
            <person name="Zhao X."/>
            <person name="Nagaraj S."/>
            <person name="Vavikolanu K."/>
            <person name="Aluvathingal J."/>
            <person name="Nadendla S."/>
            <person name="Geyer C."/>
            <person name="Sichtig H."/>
        </authorList>
    </citation>
    <scope>NUCLEOTIDE SEQUENCE [LARGE SCALE GENOMIC DNA]</scope>
    <source>
        <strain evidence="2">FDAARGOS_376</strain>
    </source>
</reference>
<sequence>MTQTNQATQEKPLPSWLQLTEEGFRISLRHPTELSGVLVDTLTIRAPCVRDIRAAQATCNGDEEKREMSLFSSLTQTPEQDLMALKLVDYMRLQKGYFRLVQDDEI</sequence>
<evidence type="ECO:0000313" key="1">
    <source>
        <dbReference type="EMBL" id="PHH39764.1"/>
    </source>
</evidence>